<dbReference type="GO" id="GO:0005524">
    <property type="term" value="F:ATP binding"/>
    <property type="evidence" value="ECO:0007669"/>
    <property type="project" value="UniProtKB-UniRule"/>
</dbReference>
<keyword evidence="7" id="KW-0493">Microtubule</keyword>
<protein>
    <recommendedName>
        <fullName evidence="7">Kinesin-like protein</fullName>
    </recommendedName>
</protein>
<dbReference type="VEuPathDB" id="TriTrypDB:TcIL3000.11.12790"/>
<keyword evidence="3 6" id="KW-0547">Nucleotide-binding</keyword>
<dbReference type="GO" id="GO:0007052">
    <property type="term" value="P:mitotic spindle organization"/>
    <property type="evidence" value="ECO:0007669"/>
    <property type="project" value="TreeGrafter"/>
</dbReference>
<proteinExistence type="inferred from homology"/>
<evidence type="ECO:0000256" key="7">
    <source>
        <dbReference type="RuleBase" id="RU000394"/>
    </source>
</evidence>
<dbReference type="PROSITE" id="PS00411">
    <property type="entry name" value="KINESIN_MOTOR_1"/>
    <property type="match status" value="1"/>
</dbReference>
<accession>G0V2B1</accession>
<dbReference type="EMBL" id="HE575324">
    <property type="protein sequence ID" value="CCC95783.1"/>
    <property type="molecule type" value="Genomic_DNA"/>
</dbReference>
<feature type="region of interest" description="Disordered" evidence="9">
    <location>
        <begin position="884"/>
        <end position="919"/>
    </location>
</feature>
<dbReference type="Pfam" id="PF00225">
    <property type="entry name" value="Kinesin"/>
    <property type="match status" value="1"/>
</dbReference>
<comment type="subcellular location">
    <subcellularLocation>
        <location evidence="1">Cytoplasm</location>
    </subcellularLocation>
</comment>
<dbReference type="InterPro" id="IPR036961">
    <property type="entry name" value="Kinesin_motor_dom_sf"/>
</dbReference>
<feature type="binding site" evidence="6">
    <location>
        <begin position="77"/>
        <end position="84"/>
    </location>
    <ligand>
        <name>ATP</name>
        <dbReference type="ChEBI" id="CHEBI:30616"/>
    </ligand>
</feature>
<dbReference type="GO" id="GO:0005737">
    <property type="term" value="C:cytoplasm"/>
    <property type="evidence" value="ECO:0007669"/>
    <property type="project" value="UniProtKB-SubCell"/>
</dbReference>
<dbReference type="GO" id="GO:0007018">
    <property type="term" value="P:microtubule-based movement"/>
    <property type="evidence" value="ECO:0007669"/>
    <property type="project" value="InterPro"/>
</dbReference>
<comment type="similarity">
    <text evidence="6 7">Belongs to the TRAFAC class myosin-kinesin ATPase superfamily. Kinesin family.</text>
</comment>
<feature type="domain" description="Kinesin motor" evidence="10">
    <location>
        <begin position="3"/>
        <end position="346"/>
    </location>
</feature>
<reference evidence="11" key="1">
    <citation type="journal article" date="2012" name="Proc. Natl. Acad. Sci. U.S.A.">
        <title>Antigenic diversity is generated by distinct evolutionary mechanisms in African trypanosome species.</title>
        <authorList>
            <person name="Jackson A.P."/>
            <person name="Berry A."/>
            <person name="Aslett M."/>
            <person name="Allison H.C."/>
            <person name="Burton P."/>
            <person name="Vavrova-Anderson J."/>
            <person name="Brown R."/>
            <person name="Browne H."/>
            <person name="Corton N."/>
            <person name="Hauser H."/>
            <person name="Gamble J."/>
            <person name="Gilderthorp R."/>
            <person name="Marcello L."/>
            <person name="McQuillan J."/>
            <person name="Otto T.D."/>
            <person name="Quail M.A."/>
            <person name="Sanders M.J."/>
            <person name="van Tonder A."/>
            <person name="Ginger M.L."/>
            <person name="Field M.C."/>
            <person name="Barry J.D."/>
            <person name="Hertz-Fowler C."/>
            <person name="Berriman M."/>
        </authorList>
    </citation>
    <scope>NUCLEOTIDE SEQUENCE</scope>
    <source>
        <strain evidence="11">IL3000</strain>
    </source>
</reference>
<feature type="coiled-coil region" evidence="8">
    <location>
        <begin position="855"/>
        <end position="882"/>
    </location>
</feature>
<dbReference type="PANTHER" id="PTHR47969:SF15">
    <property type="entry name" value="CHROMOSOME-ASSOCIATED KINESIN KIF4A-RELATED"/>
    <property type="match status" value="1"/>
</dbReference>
<organism evidence="11">
    <name type="scientific">Trypanosoma congolense (strain IL3000)</name>
    <dbReference type="NCBI Taxonomy" id="1068625"/>
    <lineage>
        <taxon>Eukaryota</taxon>
        <taxon>Discoba</taxon>
        <taxon>Euglenozoa</taxon>
        <taxon>Kinetoplastea</taxon>
        <taxon>Metakinetoplastina</taxon>
        <taxon>Trypanosomatida</taxon>
        <taxon>Trypanosomatidae</taxon>
        <taxon>Trypanosoma</taxon>
        <taxon>Nannomonas</taxon>
    </lineage>
</organism>
<sequence length="919" mass="102205">MENIRVVVRVRPFLPNEKPQQCVTVCGKQVSIGEDRSFAFDKVFDRDAKSDAVCSSVADPLISSFLDGYTVSTIAYGQTGAGKTYTMARLSQYIVERVRDQVRTPSSNQGAASSIASEVSLAEACPCAAGTAPPEFRFSAMEVYNDQISDLSATASSPARARSFQTLPLREDTRYGVFVKGLSEVTVDSAEGLLTLIEKCISSRRTAVTQMNEISSRSHCLLTITLTRNGKMGRFALVDLAGSERMKKSHRRAYYSSSDVCVESTASRIKEGICINSGLLALGNVISALCARKQHVPYRASKLTRLLQPMLSGNTKTTMMPCVSPAAASFEETLNTLKYANRVKSLRTQPLQVAAPSATGSVQRVMFVLGDQLDDVKQKDPQPFLGIPVPPSSGGDCARINMLEEKLRVEENVTLRLKEDLFNAEYTAMIEVEKRKSLEKRIALLEMVVKERSEDRGSSTATDVTVGESTASHRRRSAESSDPSDEGGEFDKGQLIAHLETERECLESVKVQKNTQPQRFAELDFQGQHLTGSDLVSSLPNGDMQCRISGKGQHTQNFQRQGSEAVRALEKPKRGHVKMFSIGCHFGEDLPDAVTKSGPPHLKEQGKQQEQSCSVPLHNGRLRKAEETAEEYRRRAHETAAQLDECRRNDALIQKLQAQIPEMREELDRQVIAVREGHQREQKMVESHAQKVNSMKRQIGECEAHILRLQEELQRKEREIAQVKFRLTNSFDHRRSAACLQRKQLLRALEGDTTMRTASVQKEIDLELRALAMIETDLEDFSMERRELKSRLDSVEKYPNEVKKSSVVVKEHHIYNPKDIARGAAEVEGDRDAVFSEVAGSGGGVTSALAISPFLLQTLRRLEEVEDSIDSLQEARKYHLQRVRRLQTGPSSPLSAARPRACDLLQPSLTSDSLDKTMK</sequence>
<evidence type="ECO:0000256" key="9">
    <source>
        <dbReference type="SAM" id="MobiDB-lite"/>
    </source>
</evidence>
<keyword evidence="5 8" id="KW-0175">Coiled coil</keyword>
<dbReference type="GO" id="GO:0008017">
    <property type="term" value="F:microtubule binding"/>
    <property type="evidence" value="ECO:0007669"/>
    <property type="project" value="InterPro"/>
</dbReference>
<keyword evidence="2" id="KW-0963">Cytoplasm</keyword>
<dbReference type="GO" id="GO:0005875">
    <property type="term" value="C:microtubule associated complex"/>
    <property type="evidence" value="ECO:0007669"/>
    <property type="project" value="TreeGrafter"/>
</dbReference>
<gene>
    <name evidence="11" type="ORF">TCIL3000_11_12790</name>
</gene>
<dbReference type="GO" id="GO:0003777">
    <property type="term" value="F:microtubule motor activity"/>
    <property type="evidence" value="ECO:0007669"/>
    <property type="project" value="InterPro"/>
</dbReference>
<name>G0V2B1_TRYCI</name>
<dbReference type="PRINTS" id="PR00380">
    <property type="entry name" value="KINESINHEAVY"/>
</dbReference>
<evidence type="ECO:0000256" key="2">
    <source>
        <dbReference type="ARBA" id="ARBA00022490"/>
    </source>
</evidence>
<evidence type="ECO:0000256" key="5">
    <source>
        <dbReference type="ARBA" id="ARBA00023054"/>
    </source>
</evidence>
<dbReference type="AlphaFoldDB" id="G0V2B1"/>
<dbReference type="PROSITE" id="PS50067">
    <property type="entry name" value="KINESIN_MOTOR_2"/>
    <property type="match status" value="1"/>
</dbReference>
<dbReference type="Gene3D" id="3.40.850.10">
    <property type="entry name" value="Kinesin motor domain"/>
    <property type="match status" value="1"/>
</dbReference>
<dbReference type="InterPro" id="IPR019821">
    <property type="entry name" value="Kinesin_motor_CS"/>
</dbReference>
<dbReference type="InterPro" id="IPR027417">
    <property type="entry name" value="P-loop_NTPase"/>
</dbReference>
<evidence type="ECO:0000256" key="4">
    <source>
        <dbReference type="ARBA" id="ARBA00022840"/>
    </source>
</evidence>
<feature type="compositionally biased region" description="Polar residues" evidence="9">
    <location>
        <begin position="458"/>
        <end position="470"/>
    </location>
</feature>
<evidence type="ECO:0000259" key="10">
    <source>
        <dbReference type="PROSITE" id="PS50067"/>
    </source>
</evidence>
<evidence type="ECO:0000313" key="11">
    <source>
        <dbReference type="EMBL" id="CCC95783.1"/>
    </source>
</evidence>
<keyword evidence="6 7" id="KW-0505">Motor protein</keyword>
<dbReference type="SMART" id="SM00129">
    <property type="entry name" value="KISc"/>
    <property type="match status" value="1"/>
</dbReference>
<evidence type="ECO:0000256" key="8">
    <source>
        <dbReference type="SAM" id="Coils"/>
    </source>
</evidence>
<dbReference type="PANTHER" id="PTHR47969">
    <property type="entry name" value="CHROMOSOME-ASSOCIATED KINESIN KIF4A-RELATED"/>
    <property type="match status" value="1"/>
</dbReference>
<keyword evidence="4 6" id="KW-0067">ATP-binding</keyword>
<dbReference type="SUPFAM" id="SSF52540">
    <property type="entry name" value="P-loop containing nucleoside triphosphate hydrolases"/>
    <property type="match status" value="1"/>
</dbReference>
<evidence type="ECO:0000256" key="3">
    <source>
        <dbReference type="ARBA" id="ARBA00022741"/>
    </source>
</evidence>
<dbReference type="InterPro" id="IPR001752">
    <property type="entry name" value="Kinesin_motor_dom"/>
</dbReference>
<dbReference type="GO" id="GO:0005874">
    <property type="term" value="C:microtubule"/>
    <property type="evidence" value="ECO:0007669"/>
    <property type="project" value="UniProtKB-KW"/>
</dbReference>
<evidence type="ECO:0000256" key="1">
    <source>
        <dbReference type="ARBA" id="ARBA00004496"/>
    </source>
</evidence>
<dbReference type="InterPro" id="IPR027640">
    <property type="entry name" value="Kinesin-like_fam"/>
</dbReference>
<feature type="coiled-coil region" evidence="8">
    <location>
        <begin position="622"/>
        <end position="726"/>
    </location>
</feature>
<evidence type="ECO:0000256" key="6">
    <source>
        <dbReference type="PROSITE-ProRule" id="PRU00283"/>
    </source>
</evidence>
<feature type="region of interest" description="Disordered" evidence="9">
    <location>
        <begin position="451"/>
        <end position="490"/>
    </location>
</feature>
<dbReference type="GO" id="GO:0051231">
    <property type="term" value="P:spindle elongation"/>
    <property type="evidence" value="ECO:0007669"/>
    <property type="project" value="TreeGrafter"/>
</dbReference>
<feature type="coiled-coil region" evidence="8">
    <location>
        <begin position="771"/>
        <end position="798"/>
    </location>
</feature>